<dbReference type="InterPro" id="IPR016177">
    <property type="entry name" value="DNA-bd_dom_sf"/>
</dbReference>
<evidence type="ECO:0000313" key="7">
    <source>
        <dbReference type="Proteomes" id="UP000292373"/>
    </source>
</evidence>
<dbReference type="PROSITE" id="PS51032">
    <property type="entry name" value="AP2_ERF"/>
    <property type="match status" value="1"/>
</dbReference>
<comment type="caution">
    <text evidence="6">The sequence shown here is derived from an EMBL/GenBank/DDBJ whole genome shotgun (WGS) entry which is preliminary data.</text>
</comment>
<dbReference type="GO" id="GO:0003677">
    <property type="term" value="F:DNA binding"/>
    <property type="evidence" value="ECO:0007669"/>
    <property type="project" value="UniProtKB-KW"/>
</dbReference>
<dbReference type="PANTHER" id="PTHR31677:SF196">
    <property type="entry name" value="ETHYLENE-RESPONSIVE TRANSCRIPTION FACTOR ERF109"/>
    <property type="match status" value="1"/>
</dbReference>
<evidence type="ECO:0000256" key="4">
    <source>
        <dbReference type="SAM" id="MobiDB-lite"/>
    </source>
</evidence>
<feature type="region of interest" description="Disordered" evidence="4">
    <location>
        <begin position="1"/>
        <end position="30"/>
    </location>
</feature>
<feature type="domain" description="AP2/ERF" evidence="5">
    <location>
        <begin position="1"/>
        <end position="76"/>
    </location>
</feature>
<protein>
    <recommendedName>
        <fullName evidence="5">AP2/ERF domain-containing protein</fullName>
    </recommendedName>
</protein>
<dbReference type="GO" id="GO:0003700">
    <property type="term" value="F:DNA-binding transcription factor activity"/>
    <property type="evidence" value="ECO:0007669"/>
    <property type="project" value="InterPro"/>
</dbReference>
<reference evidence="6 7" key="1">
    <citation type="submission" date="2019-01" db="EMBL/GenBank/DDBJ databases">
        <title>Lactibacter flavus gen. nov., sp. nov., a novel bacterium of the family Propionibacteriaceae isolated from raw milk and dairy products.</title>
        <authorList>
            <person name="Huptas C."/>
            <person name="Wenning M."/>
            <person name="Breitenwieser F."/>
            <person name="Doll E."/>
            <person name="Von Neubeck M."/>
            <person name="Busse H.-J."/>
            <person name="Scherer S."/>
        </authorList>
    </citation>
    <scope>NUCLEOTIDE SEQUENCE [LARGE SCALE GENOMIC DNA]</scope>
    <source>
        <strain evidence="6 7">KCTC 33808</strain>
    </source>
</reference>
<dbReference type="Proteomes" id="UP000292373">
    <property type="component" value="Unassembled WGS sequence"/>
</dbReference>
<organism evidence="6 7">
    <name type="scientific">Propioniciclava sinopodophylli</name>
    <dbReference type="NCBI Taxonomy" id="1837344"/>
    <lineage>
        <taxon>Bacteria</taxon>
        <taxon>Bacillati</taxon>
        <taxon>Actinomycetota</taxon>
        <taxon>Actinomycetes</taxon>
        <taxon>Propionibacteriales</taxon>
        <taxon>Propionibacteriaceae</taxon>
        <taxon>Propioniciclava</taxon>
    </lineage>
</organism>
<evidence type="ECO:0000256" key="1">
    <source>
        <dbReference type="ARBA" id="ARBA00023015"/>
    </source>
</evidence>
<dbReference type="InterPro" id="IPR036955">
    <property type="entry name" value="AP2/ERF_dom_sf"/>
</dbReference>
<evidence type="ECO:0000259" key="5">
    <source>
        <dbReference type="PROSITE" id="PS51032"/>
    </source>
</evidence>
<keyword evidence="7" id="KW-1185">Reference proteome</keyword>
<evidence type="ECO:0000256" key="2">
    <source>
        <dbReference type="ARBA" id="ARBA00023125"/>
    </source>
</evidence>
<name>A0A4Q9KCB1_9ACTN</name>
<keyword evidence="2" id="KW-0238">DNA-binding</keyword>
<accession>A0A4Q9KCB1</accession>
<sequence>MSRRPGPGATSAEVQRARMRSDNTVGWKGVQKHGTRWRARIARVHLGMFDTPEDAARAYDAAALDMYGPQAWTNAKDAPEFDPFAGCDNLTGADWRGILDALDNEGPR</sequence>
<keyword evidence="3" id="KW-0804">Transcription</keyword>
<dbReference type="PANTHER" id="PTHR31677">
    <property type="entry name" value="AP2 DOMAIN CLASS TRANSCRIPTION FACTOR"/>
    <property type="match status" value="1"/>
</dbReference>
<gene>
    <name evidence="6" type="ORF">ET989_10810</name>
</gene>
<dbReference type="InterPro" id="IPR001471">
    <property type="entry name" value="AP2/ERF_dom"/>
</dbReference>
<evidence type="ECO:0000256" key="3">
    <source>
        <dbReference type="ARBA" id="ARBA00023163"/>
    </source>
</evidence>
<keyword evidence="1" id="KW-0805">Transcription regulation</keyword>
<dbReference type="SUPFAM" id="SSF54171">
    <property type="entry name" value="DNA-binding domain"/>
    <property type="match status" value="1"/>
</dbReference>
<dbReference type="EMBL" id="SDMQ01000010">
    <property type="protein sequence ID" value="TBT83796.1"/>
    <property type="molecule type" value="Genomic_DNA"/>
</dbReference>
<dbReference type="Gene3D" id="3.30.730.10">
    <property type="entry name" value="AP2/ERF domain"/>
    <property type="match status" value="1"/>
</dbReference>
<dbReference type="SMART" id="SM00380">
    <property type="entry name" value="AP2"/>
    <property type="match status" value="1"/>
</dbReference>
<proteinExistence type="predicted"/>
<dbReference type="AlphaFoldDB" id="A0A4Q9KCB1"/>
<evidence type="ECO:0000313" key="6">
    <source>
        <dbReference type="EMBL" id="TBT83796.1"/>
    </source>
</evidence>